<keyword evidence="2" id="KW-0235">DNA replication</keyword>
<dbReference type="GO" id="GO:0006310">
    <property type="term" value="P:DNA recombination"/>
    <property type="evidence" value="ECO:0007669"/>
    <property type="project" value="InterPro"/>
</dbReference>
<protein>
    <submittedName>
        <fullName evidence="9">Primosomal protein N</fullName>
        <ecNumber evidence="9">3.6.4.-</ecNumber>
    </submittedName>
</protein>
<keyword evidence="9" id="KW-0378">Hydrolase</keyword>
<evidence type="ECO:0000256" key="3">
    <source>
        <dbReference type="ARBA" id="ARBA00022723"/>
    </source>
</evidence>
<keyword evidence="5" id="KW-0862">Zinc</keyword>
<dbReference type="EMBL" id="VSSQ01011535">
    <property type="protein sequence ID" value="MPM47091.1"/>
    <property type="molecule type" value="Genomic_DNA"/>
</dbReference>
<dbReference type="PANTHER" id="PTHR30580:SF0">
    <property type="entry name" value="PRIMOSOMAL PROTEIN N"/>
    <property type="match status" value="1"/>
</dbReference>
<evidence type="ECO:0000313" key="9">
    <source>
        <dbReference type="EMBL" id="MPM47091.1"/>
    </source>
</evidence>
<dbReference type="InterPro" id="IPR005259">
    <property type="entry name" value="PriA"/>
</dbReference>
<dbReference type="InterPro" id="IPR001650">
    <property type="entry name" value="Helicase_C-like"/>
</dbReference>
<dbReference type="GO" id="GO:0005524">
    <property type="term" value="F:ATP binding"/>
    <property type="evidence" value="ECO:0007669"/>
    <property type="project" value="UniProtKB-KW"/>
</dbReference>
<keyword evidence="6" id="KW-0067">ATP-binding</keyword>
<keyword evidence="7" id="KW-0238">DNA-binding</keyword>
<evidence type="ECO:0000259" key="8">
    <source>
        <dbReference type="PROSITE" id="PS51194"/>
    </source>
</evidence>
<dbReference type="Pfam" id="PF00271">
    <property type="entry name" value="Helicase_C"/>
    <property type="match status" value="1"/>
</dbReference>
<dbReference type="GO" id="GO:0006269">
    <property type="term" value="P:DNA replication, synthesis of primer"/>
    <property type="evidence" value="ECO:0007669"/>
    <property type="project" value="UniProtKB-KW"/>
</dbReference>
<dbReference type="SMART" id="SM00490">
    <property type="entry name" value="HELICc"/>
    <property type="match status" value="1"/>
</dbReference>
<accession>A0A645A4A5</accession>
<dbReference type="Pfam" id="PF18319">
    <property type="entry name" value="Zn_ribbon_PriA"/>
    <property type="match status" value="1"/>
</dbReference>
<evidence type="ECO:0000256" key="7">
    <source>
        <dbReference type="ARBA" id="ARBA00023125"/>
    </source>
</evidence>
<evidence type="ECO:0000256" key="6">
    <source>
        <dbReference type="ARBA" id="ARBA00022840"/>
    </source>
</evidence>
<name>A0A645A4A5_9ZZZZ</name>
<dbReference type="Pfam" id="PF18074">
    <property type="entry name" value="PriA_C"/>
    <property type="match status" value="1"/>
</dbReference>
<evidence type="ECO:0000256" key="4">
    <source>
        <dbReference type="ARBA" id="ARBA00022741"/>
    </source>
</evidence>
<keyword evidence="1" id="KW-0639">Primosome</keyword>
<dbReference type="GO" id="GO:0046872">
    <property type="term" value="F:metal ion binding"/>
    <property type="evidence" value="ECO:0007669"/>
    <property type="project" value="UniProtKB-KW"/>
</dbReference>
<organism evidence="9">
    <name type="scientific">bioreactor metagenome</name>
    <dbReference type="NCBI Taxonomy" id="1076179"/>
    <lineage>
        <taxon>unclassified sequences</taxon>
        <taxon>metagenomes</taxon>
        <taxon>ecological metagenomes</taxon>
    </lineage>
</organism>
<dbReference type="GO" id="GO:1990077">
    <property type="term" value="C:primosome complex"/>
    <property type="evidence" value="ECO:0007669"/>
    <property type="project" value="UniProtKB-KW"/>
</dbReference>
<comment type="caution">
    <text evidence="9">The sequence shown here is derived from an EMBL/GenBank/DDBJ whole genome shotgun (WGS) entry which is preliminary data.</text>
</comment>
<dbReference type="SUPFAM" id="SSF52540">
    <property type="entry name" value="P-loop containing nucleoside triphosphate hydrolases"/>
    <property type="match status" value="2"/>
</dbReference>
<reference evidence="9" key="1">
    <citation type="submission" date="2019-08" db="EMBL/GenBank/DDBJ databases">
        <authorList>
            <person name="Kucharzyk K."/>
            <person name="Murdoch R.W."/>
            <person name="Higgins S."/>
            <person name="Loffler F."/>
        </authorList>
    </citation>
    <scope>NUCLEOTIDE SEQUENCE</scope>
</reference>
<dbReference type="InterPro" id="IPR041236">
    <property type="entry name" value="PriA_C"/>
</dbReference>
<dbReference type="EC" id="3.6.4.-" evidence="9"/>
<keyword evidence="4" id="KW-0547">Nucleotide-binding</keyword>
<dbReference type="NCBIfam" id="TIGR00595">
    <property type="entry name" value="priA"/>
    <property type="match status" value="1"/>
</dbReference>
<dbReference type="GO" id="GO:0006302">
    <property type="term" value="P:double-strand break repair"/>
    <property type="evidence" value="ECO:0007669"/>
    <property type="project" value="InterPro"/>
</dbReference>
<dbReference type="GO" id="GO:0006270">
    <property type="term" value="P:DNA replication initiation"/>
    <property type="evidence" value="ECO:0007669"/>
    <property type="project" value="TreeGrafter"/>
</dbReference>
<dbReference type="Gene3D" id="3.40.50.300">
    <property type="entry name" value="P-loop containing nucleotide triphosphate hydrolases"/>
    <property type="match status" value="2"/>
</dbReference>
<dbReference type="GO" id="GO:0043138">
    <property type="term" value="F:3'-5' DNA helicase activity"/>
    <property type="evidence" value="ECO:0007669"/>
    <property type="project" value="TreeGrafter"/>
</dbReference>
<evidence type="ECO:0000256" key="2">
    <source>
        <dbReference type="ARBA" id="ARBA00022705"/>
    </source>
</evidence>
<dbReference type="AlphaFoldDB" id="A0A645A4A5"/>
<evidence type="ECO:0000256" key="1">
    <source>
        <dbReference type="ARBA" id="ARBA00022515"/>
    </source>
</evidence>
<dbReference type="PROSITE" id="PS51194">
    <property type="entry name" value="HELICASE_CTER"/>
    <property type="match status" value="1"/>
</dbReference>
<dbReference type="GO" id="GO:0016787">
    <property type="term" value="F:hydrolase activity"/>
    <property type="evidence" value="ECO:0007669"/>
    <property type="project" value="UniProtKB-KW"/>
</dbReference>
<dbReference type="InterPro" id="IPR040498">
    <property type="entry name" value="PriA_CRR"/>
</dbReference>
<proteinExistence type="predicted"/>
<dbReference type="InterPro" id="IPR027417">
    <property type="entry name" value="P-loop_NTPase"/>
</dbReference>
<dbReference type="PANTHER" id="PTHR30580">
    <property type="entry name" value="PRIMOSOMAL PROTEIN N"/>
    <property type="match status" value="1"/>
</dbReference>
<sequence length="431" mass="48691">MGLRSSLFLPFDELGLIVVDEEHDNSYKQSDPAPRYNGRDAALMLARIHGAGIVLGSATPSLESIYNCHSGRFSLVELNHKYHSAGTTTTEVIDTIREGQKGSMEGLFSRRTLDAIGQRLQKNEQVLVFRNRRSYSPLVQCMYCGDIPYCNNCNVSLNYHKKRSILKCHYCEYAIRYNTICTKCGRPGLKERGCGTEMIEEQLRMFFPGSKVARFDAETTSSKVNEEKLLSDFAAGNTDILVGTQMISKGFDFERLTLIVLVQADSMFSTDDFRASEKAMQLLVQLAGRSGRRDTRGHIIVQTDRPDNQVYIDFLEGEDGMARELQERKEFGYPPFVRLVRISVKHPSKERVEGFCDIIARKLPEWGVIDFTGPVPPPVERVKREYILNFWVKLKRNTDSPTIKSTIFAGIESLVREAGRGVSVGFDPDPL</sequence>
<feature type="domain" description="Helicase C-terminal" evidence="8">
    <location>
        <begin position="152"/>
        <end position="331"/>
    </location>
</feature>
<keyword evidence="3" id="KW-0479">Metal-binding</keyword>
<evidence type="ECO:0000256" key="5">
    <source>
        <dbReference type="ARBA" id="ARBA00022833"/>
    </source>
</evidence>
<gene>
    <name evidence="9" type="primary">priA_28</name>
    <name evidence="9" type="ORF">SDC9_93799</name>
</gene>
<dbReference type="GO" id="GO:0003677">
    <property type="term" value="F:DNA binding"/>
    <property type="evidence" value="ECO:0007669"/>
    <property type="project" value="UniProtKB-KW"/>
</dbReference>